<dbReference type="EMBL" id="JAYMYR010000002">
    <property type="protein sequence ID" value="KAK7377056.1"/>
    <property type="molecule type" value="Genomic_DNA"/>
</dbReference>
<gene>
    <name evidence="1" type="ORF">VNO80_02476</name>
</gene>
<accession>A0AAN9NQ09</accession>
<dbReference type="PANTHER" id="PTHR37265:SF8">
    <property type="match status" value="1"/>
</dbReference>
<organism evidence="1 2">
    <name type="scientific">Phaseolus coccineus</name>
    <name type="common">Scarlet runner bean</name>
    <name type="synonym">Phaseolus multiflorus</name>
    <dbReference type="NCBI Taxonomy" id="3886"/>
    <lineage>
        <taxon>Eukaryota</taxon>
        <taxon>Viridiplantae</taxon>
        <taxon>Streptophyta</taxon>
        <taxon>Embryophyta</taxon>
        <taxon>Tracheophyta</taxon>
        <taxon>Spermatophyta</taxon>
        <taxon>Magnoliopsida</taxon>
        <taxon>eudicotyledons</taxon>
        <taxon>Gunneridae</taxon>
        <taxon>Pentapetalae</taxon>
        <taxon>rosids</taxon>
        <taxon>fabids</taxon>
        <taxon>Fabales</taxon>
        <taxon>Fabaceae</taxon>
        <taxon>Papilionoideae</taxon>
        <taxon>50 kb inversion clade</taxon>
        <taxon>NPAAA clade</taxon>
        <taxon>indigoferoid/millettioid clade</taxon>
        <taxon>Phaseoleae</taxon>
        <taxon>Phaseolus</taxon>
    </lineage>
</organism>
<comment type="caution">
    <text evidence="1">The sequence shown here is derived from an EMBL/GenBank/DDBJ whole genome shotgun (WGS) entry which is preliminary data.</text>
</comment>
<dbReference type="PANTHER" id="PTHR37265">
    <property type="entry name" value="OS01G0195300 PROTEIN"/>
    <property type="match status" value="1"/>
</dbReference>
<proteinExistence type="predicted"/>
<name>A0AAN9NQ09_PHACN</name>
<protein>
    <submittedName>
        <fullName evidence="1">Uncharacterized protein</fullName>
    </submittedName>
</protein>
<reference evidence="1 2" key="1">
    <citation type="submission" date="2024-01" db="EMBL/GenBank/DDBJ databases">
        <title>The genomes of 5 underutilized Papilionoideae crops provide insights into root nodulation and disease resistanc.</title>
        <authorList>
            <person name="Jiang F."/>
        </authorList>
    </citation>
    <scope>NUCLEOTIDE SEQUENCE [LARGE SCALE GENOMIC DNA]</scope>
    <source>
        <strain evidence="1">JINMINGXINNONG_FW02</strain>
        <tissue evidence="1">Leaves</tissue>
    </source>
</reference>
<sequence length="154" mass="18080">MEKTPNSTKEEALTRKLQEILDEFDKEETVKFCFQEEKVEEKMQELYKEITFSATHELSNSPISIHDVKNESCGALISSSKSSIMAGIKVVSFTSRFPVTRKRFARVAKVDNEDSSQTLFSFKEEKNERRKNLFNDEDHLDCEWVGRILQNWWF</sequence>
<evidence type="ECO:0000313" key="2">
    <source>
        <dbReference type="Proteomes" id="UP001374584"/>
    </source>
</evidence>
<evidence type="ECO:0000313" key="1">
    <source>
        <dbReference type="EMBL" id="KAK7377056.1"/>
    </source>
</evidence>
<keyword evidence="2" id="KW-1185">Reference proteome</keyword>
<dbReference type="Proteomes" id="UP001374584">
    <property type="component" value="Unassembled WGS sequence"/>
</dbReference>
<dbReference type="AlphaFoldDB" id="A0AAN9NQ09"/>